<sequence length="490" mass="56451">MNKRIRRALFLLRQRISPQLLTFFLILIIGGITLFIRPIIGVADNGDYFRIMSSNDLYHLPVEEEDKILGYFNKDYGIYEYHNESETLLISTQSFFIKLALGINKIFYSNKIFDIRFLGGLLLFIHSIAGYLLVKVFTSYLKKERLKYLISLLYVVIFCDTGYISYFNSFYGEGVVVPTFLLSVGIILYIIRFNKINLLNIILFSCISLLFFGAKQQLAPIGILIAILILKVAFSTKDKIIRAGSIVLSIIFVVSAVFFYKSIKGDFDYINRFHAMNRGVLLYENDSEKILEYFGIEGSYSLLEGEIFYEETPSISPYDERLLENFYNKYSIGSIIKYYVTHPSAFKKVLDMGFSKAYEIRPEAMGNFEKMEGKEFGAKSNFFVLWSTLKKFIMPKGLLFAILYSGVYFVYSFKRYKKALNNLDNKSILIEDCFIYVYLAGLSQIFISVIGAGDADLSKHEFLFNLSFDLILINFIVQMIKNRGKEGNKG</sequence>
<proteinExistence type="predicted"/>
<organism evidence="2">
    <name type="scientific">Clostridium paraputrificum</name>
    <dbReference type="NCBI Taxonomy" id="29363"/>
    <lineage>
        <taxon>Bacteria</taxon>
        <taxon>Bacillati</taxon>
        <taxon>Bacillota</taxon>
        <taxon>Clostridia</taxon>
        <taxon>Eubacteriales</taxon>
        <taxon>Clostridiaceae</taxon>
        <taxon>Clostridium</taxon>
    </lineage>
</organism>
<dbReference type="AlphaFoldDB" id="A0A6N2ZZP3"/>
<feature type="transmembrane region" description="Helical" evidence="1">
    <location>
        <begin position="433"/>
        <end position="450"/>
    </location>
</feature>
<feature type="transmembrane region" description="Helical" evidence="1">
    <location>
        <begin position="20"/>
        <end position="40"/>
    </location>
</feature>
<reference evidence="2" key="1">
    <citation type="submission" date="2019-11" db="EMBL/GenBank/DDBJ databases">
        <authorList>
            <person name="Feng L."/>
        </authorList>
    </citation>
    <scope>NUCLEOTIDE SEQUENCE</scope>
    <source>
        <strain evidence="2">CParaputrificumLFYP93</strain>
    </source>
</reference>
<feature type="transmembrane region" description="Helical" evidence="1">
    <location>
        <begin position="146"/>
        <end position="164"/>
    </location>
</feature>
<feature type="transmembrane region" description="Helical" evidence="1">
    <location>
        <begin position="115"/>
        <end position="134"/>
    </location>
</feature>
<feature type="transmembrane region" description="Helical" evidence="1">
    <location>
        <begin position="462"/>
        <end position="480"/>
    </location>
</feature>
<accession>A0A6N2ZZP3</accession>
<protein>
    <recommendedName>
        <fullName evidence="3">Glycosyltransferase RgtA/B/C/D-like domain-containing protein</fullName>
    </recommendedName>
</protein>
<dbReference type="EMBL" id="CACRTV010000025">
    <property type="protein sequence ID" value="VYT83070.1"/>
    <property type="molecule type" value="Genomic_DNA"/>
</dbReference>
<gene>
    <name evidence="2" type="ORF">CPLFYP93_00705</name>
</gene>
<dbReference type="RefSeq" id="WP_156559314.1">
    <property type="nucleotide sequence ID" value="NZ_CACRTV010000025.1"/>
</dbReference>
<evidence type="ECO:0000313" key="2">
    <source>
        <dbReference type="EMBL" id="VYT83070.1"/>
    </source>
</evidence>
<feature type="transmembrane region" description="Helical" evidence="1">
    <location>
        <begin position="246"/>
        <end position="263"/>
    </location>
</feature>
<feature type="transmembrane region" description="Helical" evidence="1">
    <location>
        <begin position="218"/>
        <end position="234"/>
    </location>
</feature>
<evidence type="ECO:0000256" key="1">
    <source>
        <dbReference type="SAM" id="Phobius"/>
    </source>
</evidence>
<feature type="transmembrane region" description="Helical" evidence="1">
    <location>
        <begin position="196"/>
        <end position="212"/>
    </location>
</feature>
<feature type="transmembrane region" description="Helical" evidence="1">
    <location>
        <begin position="170"/>
        <end position="191"/>
    </location>
</feature>
<keyword evidence="1" id="KW-0812">Transmembrane</keyword>
<evidence type="ECO:0008006" key="3">
    <source>
        <dbReference type="Google" id="ProtNLM"/>
    </source>
</evidence>
<keyword evidence="1" id="KW-1133">Transmembrane helix</keyword>
<keyword evidence="1" id="KW-0472">Membrane</keyword>
<name>A0A6N2ZZP3_9CLOT</name>
<feature type="transmembrane region" description="Helical" evidence="1">
    <location>
        <begin position="392"/>
        <end position="413"/>
    </location>
</feature>